<protein>
    <submittedName>
        <fullName evidence="1">Uncharacterized protein</fullName>
    </submittedName>
</protein>
<gene>
    <name evidence="1" type="ORF">QAD02_011304</name>
</gene>
<dbReference type="Proteomes" id="UP001239111">
    <property type="component" value="Chromosome 2"/>
</dbReference>
<organism evidence="1 2">
    <name type="scientific">Eretmocerus hayati</name>
    <dbReference type="NCBI Taxonomy" id="131215"/>
    <lineage>
        <taxon>Eukaryota</taxon>
        <taxon>Metazoa</taxon>
        <taxon>Ecdysozoa</taxon>
        <taxon>Arthropoda</taxon>
        <taxon>Hexapoda</taxon>
        <taxon>Insecta</taxon>
        <taxon>Pterygota</taxon>
        <taxon>Neoptera</taxon>
        <taxon>Endopterygota</taxon>
        <taxon>Hymenoptera</taxon>
        <taxon>Apocrita</taxon>
        <taxon>Proctotrupomorpha</taxon>
        <taxon>Chalcidoidea</taxon>
        <taxon>Aphelinidae</taxon>
        <taxon>Aphelininae</taxon>
        <taxon>Eretmocerus</taxon>
    </lineage>
</organism>
<name>A0ACC2NWD1_9HYME</name>
<proteinExistence type="predicted"/>
<dbReference type="EMBL" id="CM056742">
    <property type="protein sequence ID" value="KAJ8675518.1"/>
    <property type="molecule type" value="Genomic_DNA"/>
</dbReference>
<comment type="caution">
    <text evidence="1">The sequence shown here is derived from an EMBL/GenBank/DDBJ whole genome shotgun (WGS) entry which is preliminary data.</text>
</comment>
<reference evidence="1" key="1">
    <citation type="submission" date="2023-04" db="EMBL/GenBank/DDBJ databases">
        <title>A chromosome-level genome assembly of the parasitoid wasp Eretmocerus hayati.</title>
        <authorList>
            <person name="Zhong Y."/>
            <person name="Liu S."/>
            <person name="Liu Y."/>
        </authorList>
    </citation>
    <scope>NUCLEOTIDE SEQUENCE</scope>
    <source>
        <strain evidence="1">ZJU_SS_LIU_2023</strain>
    </source>
</reference>
<accession>A0ACC2NWD1</accession>
<sequence length="109" mass="11743">MLDAAPRVMHLLSAAAYAKTVVFGLLLHHPKITTPPQRQASPQHGHQLDHVPLHDDESSLLAKFVVDRLPVAPGVRSSHELQRAPSRAPRSMPCLSAPGSDDTAESHPA</sequence>
<evidence type="ECO:0000313" key="1">
    <source>
        <dbReference type="EMBL" id="KAJ8675518.1"/>
    </source>
</evidence>
<evidence type="ECO:0000313" key="2">
    <source>
        <dbReference type="Proteomes" id="UP001239111"/>
    </source>
</evidence>
<keyword evidence="2" id="KW-1185">Reference proteome</keyword>